<dbReference type="Proteomes" id="UP000663823">
    <property type="component" value="Unassembled WGS sequence"/>
</dbReference>
<dbReference type="EMBL" id="CAJOAX010021241">
    <property type="protein sequence ID" value="CAF4200142.1"/>
    <property type="molecule type" value="Genomic_DNA"/>
</dbReference>
<proteinExistence type="predicted"/>
<sequence>NQLDNDETQENDNINLSPLNQIQSTALTVVMLNKKIIESTQDEFLSDDDEPVIIQPETRLITLVGLFEHTFNLLNRCRQLIHDIRNIGVVQIFVSMEIGKKGRCFTLDMEIRWNTTFQMLDHLLEHQILIDTIVRRKFDGLTVVQMNRLKLAALTPDDWDILRALHNVLMRFDVATTLISASHYPTLSDSFWAI</sequence>
<name>A0A820BEJ4_9BILA</name>
<protein>
    <submittedName>
        <fullName evidence="1">Uncharacterized protein</fullName>
    </submittedName>
</protein>
<evidence type="ECO:0000313" key="1">
    <source>
        <dbReference type="EMBL" id="CAF4200142.1"/>
    </source>
</evidence>
<accession>A0A820BEJ4</accession>
<dbReference type="SUPFAM" id="SSF53098">
    <property type="entry name" value="Ribonuclease H-like"/>
    <property type="match status" value="1"/>
</dbReference>
<comment type="caution">
    <text evidence="1">The sequence shown here is derived from an EMBL/GenBank/DDBJ whole genome shotgun (WGS) entry which is preliminary data.</text>
</comment>
<dbReference type="AlphaFoldDB" id="A0A820BEJ4"/>
<organism evidence="1 2">
    <name type="scientific">Rotaria sordida</name>
    <dbReference type="NCBI Taxonomy" id="392033"/>
    <lineage>
        <taxon>Eukaryota</taxon>
        <taxon>Metazoa</taxon>
        <taxon>Spiralia</taxon>
        <taxon>Gnathifera</taxon>
        <taxon>Rotifera</taxon>
        <taxon>Eurotatoria</taxon>
        <taxon>Bdelloidea</taxon>
        <taxon>Philodinida</taxon>
        <taxon>Philodinidae</taxon>
        <taxon>Rotaria</taxon>
    </lineage>
</organism>
<feature type="non-terminal residue" evidence="1">
    <location>
        <position position="194"/>
    </location>
</feature>
<evidence type="ECO:0000313" key="2">
    <source>
        <dbReference type="Proteomes" id="UP000663823"/>
    </source>
</evidence>
<dbReference type="InterPro" id="IPR012337">
    <property type="entry name" value="RNaseH-like_sf"/>
</dbReference>
<gene>
    <name evidence="1" type="ORF">OTI717_LOCUS38536</name>
</gene>
<reference evidence="1" key="1">
    <citation type="submission" date="2021-02" db="EMBL/GenBank/DDBJ databases">
        <authorList>
            <person name="Nowell W R."/>
        </authorList>
    </citation>
    <scope>NUCLEOTIDE SEQUENCE</scope>
</reference>